<comment type="caution">
    <text evidence="1">The sequence shown here is derived from an EMBL/GenBank/DDBJ whole genome shotgun (WGS) entry which is preliminary data.</text>
</comment>
<dbReference type="RefSeq" id="WP_262916560.1">
    <property type="nucleotide sequence ID" value="NZ_JAKZGR010000001.1"/>
</dbReference>
<gene>
    <name evidence="1" type="ORF">ACFOUP_07725</name>
</gene>
<keyword evidence="2" id="KW-1185">Reference proteome</keyword>
<evidence type="ECO:0000313" key="1">
    <source>
        <dbReference type="EMBL" id="MFC3976262.1"/>
    </source>
</evidence>
<sequence length="486" mass="57231">MIGNEVLIEKLEFDIHIKSKLTSKQIMRDVDGFVHHYVLPILEKLLLQYQFDEVVRLENVNLEIDIENMLLNQNEAFLTEQKLIERLKSRLDEILIADAIKQGNDHRTNIKSEEILLEYLTTGRLPWYCPSDFDINVYLHNLLEFKENKPQNRKQLQSIKQLLRNKPNTFLRLLFQFKNNQIIKLLNLGHDTNLSLFEQRIIILETDAVKRALTLALIFYRNWYFSENSTFFLKAILKHFGKPKIEILAFLSKLVTSLFPNISTSPLKPSIRYSDKEIVSLLKHGQVSSNKANLTSILKIKFENQYDAMSKADTKDIRQKIDNNVHYIQNAGLIIIHPFLENFFRKIEVLDQKKSVSKDKIDLAIHALHYISSGKEQPPEYQLVFEKYLCGIPQNYPVDRFFILEESIKEEISNLFNAILSNWKRLKFTSPEALRDLFFLREGKLEEDNHRLVVKRMAQDLLLENLPWSISVVKLPWFSKPIYVDW</sequence>
<name>A0ABV8EJK6_9BACT</name>
<protein>
    <submittedName>
        <fullName evidence="1">Contractile injection system tape measure protein</fullName>
    </submittedName>
</protein>
<dbReference type="Proteomes" id="UP001595766">
    <property type="component" value="Unassembled WGS sequence"/>
</dbReference>
<accession>A0ABV8EJK6</accession>
<dbReference type="Pfam" id="PF19268">
    <property type="entry name" value="CIS_TMP"/>
    <property type="match status" value="1"/>
</dbReference>
<proteinExistence type="predicted"/>
<evidence type="ECO:0000313" key="2">
    <source>
        <dbReference type="Proteomes" id="UP001595766"/>
    </source>
</evidence>
<reference evidence="2" key="1">
    <citation type="journal article" date="2019" name="Int. J. Syst. Evol. Microbiol.">
        <title>The Global Catalogue of Microorganisms (GCM) 10K type strain sequencing project: providing services to taxonomists for standard genome sequencing and annotation.</title>
        <authorList>
            <consortium name="The Broad Institute Genomics Platform"/>
            <consortium name="The Broad Institute Genome Sequencing Center for Infectious Disease"/>
            <person name="Wu L."/>
            <person name="Ma J."/>
        </authorList>
    </citation>
    <scope>NUCLEOTIDE SEQUENCE [LARGE SCALE GENOMIC DNA]</scope>
    <source>
        <strain evidence="2">CECT 8551</strain>
    </source>
</reference>
<organism evidence="1 2">
    <name type="scientific">Belliella kenyensis</name>
    <dbReference type="NCBI Taxonomy" id="1472724"/>
    <lineage>
        <taxon>Bacteria</taxon>
        <taxon>Pseudomonadati</taxon>
        <taxon>Bacteroidota</taxon>
        <taxon>Cytophagia</taxon>
        <taxon>Cytophagales</taxon>
        <taxon>Cyclobacteriaceae</taxon>
        <taxon>Belliella</taxon>
    </lineage>
</organism>
<dbReference type="InterPro" id="IPR045538">
    <property type="entry name" value="CIS_TMP"/>
</dbReference>
<dbReference type="EMBL" id="JBHSAV010000023">
    <property type="protein sequence ID" value="MFC3976262.1"/>
    <property type="molecule type" value="Genomic_DNA"/>
</dbReference>